<dbReference type="Pfam" id="PF03060">
    <property type="entry name" value="NMO"/>
    <property type="match status" value="1"/>
</dbReference>
<evidence type="ECO:0000256" key="2">
    <source>
        <dbReference type="ARBA" id="ARBA00022643"/>
    </source>
</evidence>
<keyword evidence="3" id="KW-0560">Oxidoreductase</keyword>
<dbReference type="SUPFAM" id="SSF51412">
    <property type="entry name" value="Inosine monophosphate dehydrogenase (IMPDH)"/>
    <property type="match status" value="1"/>
</dbReference>
<dbReference type="Gene3D" id="3.20.20.70">
    <property type="entry name" value="Aldolase class I"/>
    <property type="match status" value="1"/>
</dbReference>
<accession>A0A5M6CNW0</accession>
<dbReference type="AlphaFoldDB" id="A0A5M6CNW0"/>
<dbReference type="InterPro" id="IPR004136">
    <property type="entry name" value="NMO"/>
</dbReference>
<protein>
    <submittedName>
        <fullName evidence="4">Nitronate monooxygenase</fullName>
    </submittedName>
</protein>
<keyword evidence="1" id="KW-0285">Flavoprotein</keyword>
<evidence type="ECO:0000313" key="4">
    <source>
        <dbReference type="EMBL" id="KAA5535662.1"/>
    </source>
</evidence>
<organism evidence="4 5">
    <name type="scientific">Roseiconus nitratireducens</name>
    <dbReference type="NCBI Taxonomy" id="2605748"/>
    <lineage>
        <taxon>Bacteria</taxon>
        <taxon>Pseudomonadati</taxon>
        <taxon>Planctomycetota</taxon>
        <taxon>Planctomycetia</taxon>
        <taxon>Pirellulales</taxon>
        <taxon>Pirellulaceae</taxon>
        <taxon>Roseiconus</taxon>
    </lineage>
</organism>
<dbReference type="CDD" id="cd04730">
    <property type="entry name" value="NPD_like"/>
    <property type="match status" value="1"/>
</dbReference>
<evidence type="ECO:0000256" key="1">
    <source>
        <dbReference type="ARBA" id="ARBA00022630"/>
    </source>
</evidence>
<sequence>MSCRVLETPICELFECRYPILQAGMGGVARARLAAAVSNAGALGCLGMVRESPEFIREQVHKVRSLTERPFGVNLIPSATDPVQFHAELDECIRLRVPVMSFFWSVATDAIKKAKDAGCIVIYQVGNAEDAVLAEEAGADVIVAQGFEAGGHVHGTVGSLVLIQDVCDAVSVPVVASGGFSSGRSLVAAIALGAQGIQVGTAFVATEESFAHLMHKQRIVDSQASDTLYTDAFAINWPPGSPVRVLRSEETVELESQPLGHLPDEAARQQVAEEGGRPIYLMSTDSPLQSMTGDLHRLAMYAGQVTGQIKQVASAASVVQRMVDEARQVLSNLRIQ</sequence>
<dbReference type="Proteomes" id="UP000324479">
    <property type="component" value="Unassembled WGS sequence"/>
</dbReference>
<dbReference type="GO" id="GO:0018580">
    <property type="term" value="F:nitronate monooxygenase activity"/>
    <property type="evidence" value="ECO:0007669"/>
    <property type="project" value="InterPro"/>
</dbReference>
<keyword evidence="4" id="KW-0503">Monooxygenase</keyword>
<name>A0A5M6CNW0_9BACT</name>
<reference evidence="4 5" key="1">
    <citation type="submission" date="2019-08" db="EMBL/GenBank/DDBJ databases">
        <authorList>
            <person name="Dhanesh K."/>
            <person name="Kumar G."/>
            <person name="Sasikala C."/>
            <person name="Venkata Ramana C."/>
        </authorList>
    </citation>
    <scope>NUCLEOTIDE SEQUENCE [LARGE SCALE GENOMIC DNA]</scope>
    <source>
        <strain evidence="4 5">JC645</strain>
    </source>
</reference>
<dbReference type="EMBL" id="VWOX01000043">
    <property type="protein sequence ID" value="KAA5535662.1"/>
    <property type="molecule type" value="Genomic_DNA"/>
</dbReference>
<keyword evidence="5" id="KW-1185">Reference proteome</keyword>
<keyword evidence="2" id="KW-0288">FMN</keyword>
<comment type="caution">
    <text evidence="4">The sequence shown here is derived from an EMBL/GenBank/DDBJ whole genome shotgun (WGS) entry which is preliminary data.</text>
</comment>
<dbReference type="PANTHER" id="PTHR32332:SF20">
    <property type="entry name" value="2-NITROPROPANE DIOXYGENASE-LIKE PROTEIN"/>
    <property type="match status" value="1"/>
</dbReference>
<evidence type="ECO:0000256" key="3">
    <source>
        <dbReference type="ARBA" id="ARBA00023002"/>
    </source>
</evidence>
<gene>
    <name evidence="4" type="ORF">FYK55_28420</name>
</gene>
<dbReference type="PANTHER" id="PTHR32332">
    <property type="entry name" value="2-NITROPROPANE DIOXYGENASE"/>
    <property type="match status" value="1"/>
</dbReference>
<evidence type="ECO:0000313" key="5">
    <source>
        <dbReference type="Proteomes" id="UP000324479"/>
    </source>
</evidence>
<proteinExistence type="predicted"/>
<dbReference type="InterPro" id="IPR013785">
    <property type="entry name" value="Aldolase_TIM"/>
</dbReference>